<keyword evidence="1" id="KW-0539">Nucleus</keyword>
<dbReference type="InterPro" id="IPR039920">
    <property type="entry name" value="MMS19"/>
</dbReference>
<feature type="domain" description="MMS19 N-terminal" evidence="2">
    <location>
        <begin position="40"/>
        <end position="188"/>
    </location>
</feature>
<dbReference type="GO" id="GO:0005634">
    <property type="term" value="C:nucleus"/>
    <property type="evidence" value="ECO:0007669"/>
    <property type="project" value="UniProtKB-SubCell"/>
</dbReference>
<dbReference type="SUPFAM" id="SSF48371">
    <property type="entry name" value="ARM repeat"/>
    <property type="match status" value="1"/>
</dbReference>
<proteinExistence type="inferred from homology"/>
<evidence type="ECO:0000313" key="4">
    <source>
        <dbReference type="Proteomes" id="UP000774326"/>
    </source>
</evidence>
<dbReference type="GO" id="GO:0016226">
    <property type="term" value="P:iron-sulfur cluster assembly"/>
    <property type="evidence" value="ECO:0007669"/>
    <property type="project" value="UniProtKB-UniRule"/>
</dbReference>
<keyword evidence="1" id="KW-0234">DNA repair</keyword>
<reference evidence="3" key="1">
    <citation type="journal article" date="2021" name="Open Biol.">
        <title>Shared evolutionary footprints suggest mitochondrial oxidative damage underlies multiple complex I losses in fungi.</title>
        <authorList>
            <person name="Schikora-Tamarit M.A."/>
            <person name="Marcet-Houben M."/>
            <person name="Nosek J."/>
            <person name="Gabaldon T."/>
        </authorList>
    </citation>
    <scope>NUCLEOTIDE SEQUENCE</scope>
    <source>
        <strain evidence="3">CBS2887</strain>
    </source>
</reference>
<dbReference type="GO" id="GO:0051604">
    <property type="term" value="P:protein maturation"/>
    <property type="evidence" value="ECO:0007669"/>
    <property type="project" value="UniProtKB-UniRule"/>
</dbReference>
<comment type="similarity">
    <text evidence="1">Belongs to the MET18/MMS19 family.</text>
</comment>
<evidence type="ECO:0000256" key="1">
    <source>
        <dbReference type="RuleBase" id="RU367072"/>
    </source>
</evidence>
<keyword evidence="1" id="KW-0227">DNA damage</keyword>
<dbReference type="GO" id="GO:0097361">
    <property type="term" value="C:cytosolic [4Fe-4S] assembly targeting complex"/>
    <property type="evidence" value="ECO:0007669"/>
    <property type="project" value="UniProtKB-UniRule"/>
</dbReference>
<evidence type="ECO:0000313" key="3">
    <source>
        <dbReference type="EMBL" id="KAH3686417.1"/>
    </source>
</evidence>
<dbReference type="AlphaFoldDB" id="A0A9P8Q8N5"/>
<dbReference type="Proteomes" id="UP000774326">
    <property type="component" value="Unassembled WGS sequence"/>
</dbReference>
<dbReference type="InterPro" id="IPR016024">
    <property type="entry name" value="ARM-type_fold"/>
</dbReference>
<dbReference type="EMBL" id="JAEUBG010001443">
    <property type="protein sequence ID" value="KAH3686417.1"/>
    <property type="molecule type" value="Genomic_DNA"/>
</dbReference>
<protein>
    <recommendedName>
        <fullName evidence="1">MMS19 nucleotide excision repair protein</fullName>
    </recommendedName>
</protein>
<comment type="caution">
    <text evidence="3">The sequence shown here is derived from an EMBL/GenBank/DDBJ whole genome shotgun (WGS) entry which is preliminary data.</text>
</comment>
<sequence>MLGCTVAGAGAGTIILDNLAPIQSLSQFIIKKELTLLKLIQLLGDYLTADDEVLRALAVALLARVLQELAGSTDDYQFNGNDVKVLLKFMLAKLEEPKAIGEALIGINALISKKVEDEALFSEILTQSMEKYPETGNPASVRYHAFQLLNTLFDHCQDGRFDSEFIQLFIKVASNENDPRNLLLSFGFCFLLKRSGLDGGCYLGFRLDVFYRTDN</sequence>
<keyword evidence="4" id="KW-1185">Reference proteome</keyword>
<comment type="function">
    <text evidence="1">Key component of the cytosolic iron-sulfur protein assembly (CIA) complex, a multiprotein complex that mediates the incorporation of iron-sulfur cluster into apoproteins specifically involved in DNA metabolism and genomic integrity. In the CIA complex, MMS19 acts as an adapter between early-acting CIA components and a subset of cellular target iron-sulfur proteins.</text>
</comment>
<organism evidence="3 4">
    <name type="scientific">Wickerhamomyces pijperi</name>
    <name type="common">Yeast</name>
    <name type="synonym">Pichia pijperi</name>
    <dbReference type="NCBI Taxonomy" id="599730"/>
    <lineage>
        <taxon>Eukaryota</taxon>
        <taxon>Fungi</taxon>
        <taxon>Dikarya</taxon>
        <taxon>Ascomycota</taxon>
        <taxon>Saccharomycotina</taxon>
        <taxon>Saccharomycetes</taxon>
        <taxon>Phaffomycetales</taxon>
        <taxon>Wickerhamomycetaceae</taxon>
        <taxon>Wickerhamomyces</taxon>
    </lineage>
</organism>
<reference evidence="3" key="2">
    <citation type="submission" date="2021-01" db="EMBL/GenBank/DDBJ databases">
        <authorList>
            <person name="Schikora-Tamarit M.A."/>
        </authorList>
    </citation>
    <scope>NUCLEOTIDE SEQUENCE</scope>
    <source>
        <strain evidence="3">CBS2887</strain>
    </source>
</reference>
<evidence type="ECO:0000259" key="2">
    <source>
        <dbReference type="Pfam" id="PF14500"/>
    </source>
</evidence>
<accession>A0A9P8Q8N5</accession>
<dbReference type="PANTHER" id="PTHR12891">
    <property type="entry name" value="DNA REPAIR/TRANSCRIPTION PROTEIN MET18/MMS19"/>
    <property type="match status" value="1"/>
</dbReference>
<name>A0A9P8Q8N5_WICPI</name>
<comment type="subcellular location">
    <subcellularLocation>
        <location evidence="1">Nucleus</location>
    </subcellularLocation>
</comment>
<dbReference type="InterPro" id="IPR029240">
    <property type="entry name" value="MMS19_N"/>
</dbReference>
<gene>
    <name evidence="3" type="ORF">WICPIJ_002596</name>
</gene>
<dbReference type="PANTHER" id="PTHR12891:SF0">
    <property type="entry name" value="MMS19 NUCLEOTIDE EXCISION REPAIR PROTEIN HOMOLOG"/>
    <property type="match status" value="1"/>
</dbReference>
<dbReference type="GO" id="GO:0006281">
    <property type="term" value="P:DNA repair"/>
    <property type="evidence" value="ECO:0007669"/>
    <property type="project" value="UniProtKB-UniRule"/>
</dbReference>
<dbReference type="Pfam" id="PF14500">
    <property type="entry name" value="MMS19_N"/>
    <property type="match status" value="1"/>
</dbReference>